<dbReference type="STRING" id="37001.A0A1A9X0Z7"/>
<dbReference type="PANTHER" id="PTHR11540:SF16">
    <property type="entry name" value="MALATE DEHYDROGENASE, MITOCHONDRIAL"/>
    <property type="match status" value="1"/>
</dbReference>
<dbReference type="GO" id="GO:0030060">
    <property type="term" value="F:L-malate dehydrogenase (NAD+) activity"/>
    <property type="evidence" value="ECO:0007669"/>
    <property type="project" value="UniProtKB-EC"/>
</dbReference>
<feature type="binding site" evidence="8">
    <location>
        <position position="178"/>
    </location>
    <ligand>
        <name>substrate</name>
    </ligand>
</feature>
<evidence type="ECO:0000256" key="7">
    <source>
        <dbReference type="PIRSR" id="PIRSR000102-1"/>
    </source>
</evidence>
<dbReference type="InterPro" id="IPR001557">
    <property type="entry name" value="L-lactate/malate_DH"/>
</dbReference>
<evidence type="ECO:0000256" key="4">
    <source>
        <dbReference type="ARBA" id="ARBA00023002"/>
    </source>
</evidence>
<evidence type="ECO:0000313" key="14">
    <source>
        <dbReference type="Proteomes" id="UP000091820"/>
    </source>
</evidence>
<evidence type="ECO:0000256" key="6">
    <source>
        <dbReference type="ARBA" id="ARBA00048313"/>
    </source>
</evidence>
<dbReference type="AlphaFoldDB" id="A0A1A9X0Z7"/>
<dbReference type="PIRSF" id="PIRSF000102">
    <property type="entry name" value="Lac_mal_DH"/>
    <property type="match status" value="1"/>
</dbReference>
<keyword evidence="3" id="KW-0816">Tricarboxylic acid cycle</keyword>
<dbReference type="InterPro" id="IPR022383">
    <property type="entry name" value="Lactate/malate_DH_C"/>
</dbReference>
<evidence type="ECO:0000256" key="9">
    <source>
        <dbReference type="PIRSR" id="PIRSR000102-3"/>
    </source>
</evidence>
<feature type="binding site" evidence="9">
    <location>
        <position position="57"/>
    </location>
    <ligand>
        <name>NAD(+)</name>
        <dbReference type="ChEBI" id="CHEBI:57540"/>
    </ligand>
</feature>
<dbReference type="InterPro" id="IPR036291">
    <property type="entry name" value="NAD(P)-bd_dom_sf"/>
</dbReference>
<feature type="binding site" evidence="8">
    <location>
        <position position="111"/>
    </location>
    <ligand>
        <name>substrate</name>
    </ligand>
</feature>
<evidence type="ECO:0000259" key="11">
    <source>
        <dbReference type="Pfam" id="PF00056"/>
    </source>
</evidence>
<dbReference type="GO" id="GO:0006099">
    <property type="term" value="P:tricarboxylic acid cycle"/>
    <property type="evidence" value="ECO:0007669"/>
    <property type="project" value="UniProtKB-KW"/>
</dbReference>
<keyword evidence="4 10" id="KW-0560">Oxidoreductase</keyword>
<evidence type="ECO:0000256" key="8">
    <source>
        <dbReference type="PIRSR" id="PIRSR000102-2"/>
    </source>
</evidence>
<feature type="binding site" evidence="9">
    <location>
        <position position="118"/>
    </location>
    <ligand>
        <name>NAD(+)</name>
        <dbReference type="ChEBI" id="CHEBI:57540"/>
    </ligand>
</feature>
<name>A0A1A9X0Z7_9MUSC</name>
<evidence type="ECO:0000256" key="3">
    <source>
        <dbReference type="ARBA" id="ARBA00022532"/>
    </source>
</evidence>
<dbReference type="EC" id="1.1.1.37" evidence="1"/>
<feature type="binding site" evidence="9">
    <location>
        <position position="253"/>
    </location>
    <ligand>
        <name>NAD(+)</name>
        <dbReference type="ChEBI" id="CHEBI:57540"/>
    </ligand>
</feature>
<dbReference type="Pfam" id="PF02866">
    <property type="entry name" value="Ldh_1_C"/>
    <property type="match status" value="1"/>
</dbReference>
<proteinExistence type="inferred from homology"/>
<comment type="catalytic activity">
    <reaction evidence="6">
        <text>(S)-malate + NAD(+) = oxaloacetate + NADH + H(+)</text>
        <dbReference type="Rhea" id="RHEA:21432"/>
        <dbReference type="ChEBI" id="CHEBI:15378"/>
        <dbReference type="ChEBI" id="CHEBI:15589"/>
        <dbReference type="ChEBI" id="CHEBI:16452"/>
        <dbReference type="ChEBI" id="CHEBI:57540"/>
        <dbReference type="ChEBI" id="CHEBI:57945"/>
        <dbReference type="EC" id="1.1.1.37"/>
    </reaction>
</comment>
<dbReference type="Gene3D" id="3.40.50.720">
    <property type="entry name" value="NAD(P)-binding Rossmann-like Domain"/>
    <property type="match status" value="1"/>
</dbReference>
<feature type="binding site" evidence="9">
    <location>
        <begin position="31"/>
        <end position="37"/>
    </location>
    <ligand>
        <name>NAD(+)</name>
        <dbReference type="ChEBI" id="CHEBI:57540"/>
    </ligand>
</feature>
<dbReference type="GO" id="GO:0019752">
    <property type="term" value="P:carboxylic acid metabolic process"/>
    <property type="evidence" value="ECO:0007669"/>
    <property type="project" value="InterPro"/>
</dbReference>
<evidence type="ECO:0000313" key="13">
    <source>
        <dbReference type="EnsemblMetazoa" id="GBRI040173-PA"/>
    </source>
</evidence>
<dbReference type="Gene3D" id="3.90.110.10">
    <property type="entry name" value="Lactate dehydrogenase/glycoside hydrolase, family 4, C-terminal"/>
    <property type="match status" value="1"/>
</dbReference>
<sequence length="382" mass="42966">MLKLLTSVSLRYFAKRCLHSISDKIKVTIIGGAGEVGRHLGVYVKVNNDVDEIALYDIVNCEGVSRDLMDINTKPVIKCYKGEKELLPALQSSNLVLIVGGQTRSPKVKTRNEYFEINAPIIKKIIEAVPQVNSKLPFIHICTNPVNALVPLAAEVLTKQNHYDKRLLSGSTSIDTMRARAMLGLLKHIDPTKLDIPVIGGHSAESVTPILSQCKPKILIYDIEREILTNAIQNASVKLSEIKDNQGESVFSMAYAAAMFSNNVIRAIRGRTIEEVAYIPCDVAKGVRFFSTRFLMDKNGIKDIYPLPLMDEFETNLFNSAVKDIEEWLEEHKAISSQQGKENVTQRNLQNSENLMHFFILKYILKRNKENLIKIFSCQCQD</sequence>
<feature type="active site" description="Proton acceptor" evidence="7">
    <location>
        <position position="202"/>
    </location>
</feature>
<dbReference type="SUPFAM" id="SSF51735">
    <property type="entry name" value="NAD(P)-binding Rossmann-fold domains"/>
    <property type="match status" value="1"/>
</dbReference>
<evidence type="ECO:0000259" key="12">
    <source>
        <dbReference type="Pfam" id="PF02866"/>
    </source>
</evidence>
<feature type="binding site" evidence="8">
    <location>
        <position position="104"/>
    </location>
    <ligand>
        <name>substrate</name>
    </ligand>
</feature>
<evidence type="ECO:0000256" key="2">
    <source>
        <dbReference type="ARBA" id="ARBA00016075"/>
    </source>
</evidence>
<dbReference type="Pfam" id="PF00056">
    <property type="entry name" value="Ldh_1_N"/>
    <property type="match status" value="1"/>
</dbReference>
<dbReference type="EnsemblMetazoa" id="GBRI040173-RA">
    <property type="protein sequence ID" value="GBRI040173-PA"/>
    <property type="gene ID" value="GBRI040173"/>
</dbReference>
<organism evidence="13 14">
    <name type="scientific">Glossina brevipalpis</name>
    <dbReference type="NCBI Taxonomy" id="37001"/>
    <lineage>
        <taxon>Eukaryota</taxon>
        <taxon>Metazoa</taxon>
        <taxon>Ecdysozoa</taxon>
        <taxon>Arthropoda</taxon>
        <taxon>Hexapoda</taxon>
        <taxon>Insecta</taxon>
        <taxon>Pterygota</taxon>
        <taxon>Neoptera</taxon>
        <taxon>Endopterygota</taxon>
        <taxon>Diptera</taxon>
        <taxon>Brachycera</taxon>
        <taxon>Muscomorpha</taxon>
        <taxon>Hippoboscoidea</taxon>
        <taxon>Glossinidae</taxon>
        <taxon>Glossina</taxon>
    </lineage>
</organism>
<feature type="domain" description="Lactate/malate dehydrogenase C-terminal" evidence="12">
    <location>
        <begin position="172"/>
        <end position="334"/>
    </location>
</feature>
<evidence type="ECO:0000256" key="5">
    <source>
        <dbReference type="ARBA" id="ARBA00023027"/>
    </source>
</evidence>
<comment type="similarity">
    <text evidence="10">Belongs to the LDH/MDH superfamily.</text>
</comment>
<feature type="binding site" evidence="8">
    <location>
        <position position="144"/>
    </location>
    <ligand>
        <name>substrate</name>
    </ligand>
</feature>
<reference evidence="14" key="1">
    <citation type="submission" date="2014-03" db="EMBL/GenBank/DDBJ databases">
        <authorList>
            <person name="Aksoy S."/>
            <person name="Warren W."/>
            <person name="Wilson R.K."/>
        </authorList>
    </citation>
    <scope>NUCLEOTIDE SEQUENCE [LARGE SCALE GENOMIC DNA]</scope>
    <source>
        <strain evidence="14">IAEA</strain>
    </source>
</reference>
<accession>A0A1A9X0Z7</accession>
<dbReference type="InterPro" id="IPR001236">
    <property type="entry name" value="Lactate/malate_DH_N"/>
</dbReference>
<dbReference type="InterPro" id="IPR015955">
    <property type="entry name" value="Lactate_DH/Glyco_Ohase_4_C"/>
</dbReference>
<evidence type="ECO:0000256" key="10">
    <source>
        <dbReference type="RuleBase" id="RU003369"/>
    </source>
</evidence>
<dbReference type="PANTHER" id="PTHR11540">
    <property type="entry name" value="MALATE AND LACTATE DEHYDROGENASE"/>
    <property type="match status" value="1"/>
</dbReference>
<feature type="domain" description="Lactate/malate dehydrogenase N-terminal" evidence="11">
    <location>
        <begin position="25"/>
        <end position="166"/>
    </location>
</feature>
<evidence type="ECO:0000256" key="1">
    <source>
        <dbReference type="ARBA" id="ARBA00012995"/>
    </source>
</evidence>
<keyword evidence="5 9" id="KW-0520">NAD</keyword>
<dbReference type="VEuPathDB" id="VectorBase:GBRI040173"/>
<protein>
    <recommendedName>
        <fullName evidence="2">Malate dehydrogenase, mitochondrial</fullName>
        <ecNumber evidence="1">1.1.1.37</ecNumber>
    </recommendedName>
</protein>
<dbReference type="SUPFAM" id="SSF56327">
    <property type="entry name" value="LDH C-terminal domain-like"/>
    <property type="match status" value="1"/>
</dbReference>
<keyword evidence="14" id="KW-1185">Reference proteome</keyword>
<reference evidence="13" key="2">
    <citation type="submission" date="2020-05" db="UniProtKB">
        <authorList>
            <consortium name="EnsemblMetazoa"/>
        </authorList>
    </citation>
    <scope>IDENTIFICATION</scope>
    <source>
        <strain evidence="13">IAEA</strain>
    </source>
</reference>
<dbReference type="Proteomes" id="UP000091820">
    <property type="component" value="Unassembled WGS sequence"/>
</dbReference>
<dbReference type="GO" id="GO:0005737">
    <property type="term" value="C:cytoplasm"/>
    <property type="evidence" value="ECO:0007669"/>
    <property type="project" value="TreeGrafter"/>
</dbReference>